<evidence type="ECO:0000256" key="1">
    <source>
        <dbReference type="SAM" id="Phobius"/>
    </source>
</evidence>
<dbReference type="PANTHER" id="PTHR40465">
    <property type="entry name" value="CHROMOSOME 1, WHOLE GENOME SHOTGUN SEQUENCE"/>
    <property type="match status" value="1"/>
</dbReference>
<reference evidence="3" key="1">
    <citation type="submission" date="2023-03" db="EMBL/GenBank/DDBJ databases">
        <title>Massive genome expansion in bonnet fungi (Mycena s.s.) driven by repeated elements and novel gene families across ecological guilds.</title>
        <authorList>
            <consortium name="Lawrence Berkeley National Laboratory"/>
            <person name="Harder C.B."/>
            <person name="Miyauchi S."/>
            <person name="Viragh M."/>
            <person name="Kuo A."/>
            <person name="Thoen E."/>
            <person name="Andreopoulos B."/>
            <person name="Lu D."/>
            <person name="Skrede I."/>
            <person name="Drula E."/>
            <person name="Henrissat B."/>
            <person name="Morin E."/>
            <person name="Kohler A."/>
            <person name="Barry K."/>
            <person name="LaButti K."/>
            <person name="Morin E."/>
            <person name="Salamov A."/>
            <person name="Lipzen A."/>
            <person name="Mereny Z."/>
            <person name="Hegedus B."/>
            <person name="Baldrian P."/>
            <person name="Stursova M."/>
            <person name="Weitz H."/>
            <person name="Taylor A."/>
            <person name="Grigoriev I.V."/>
            <person name="Nagy L.G."/>
            <person name="Martin F."/>
            <person name="Kauserud H."/>
        </authorList>
    </citation>
    <scope>NUCLEOTIDE SEQUENCE</scope>
    <source>
        <strain evidence="3">9284</strain>
    </source>
</reference>
<sequence>MALHTTVSTTYGPWFISLLVELWLYGLGCAQAWAYYYFTPGDSIDIKIWVFFVMLFETIQVVFFSRSSYVRFVAKFGTVQEDLIWSDSLQLLASYISAFLVQMYFTSRIYYLTRERHGLYNASIPGVIVVATLSVISAAAGIAQTVISYRLRSFAKLDDTKAITTLQTAAALGSDIVITLYLCHFFNEHKKNGLPRTHEMLSMLMLNAIGRGVLTSISSALTMILFLATPGTFYFFLGIAPCSKLYMNSMLLTLNLREAMRGKVKNGELSENHTGQPSGPISTVEFVHPPDSTMASDDTRDKPAFEMSQFTSISELTSMGGYSSSSVGVFTESTSSVAVPRVVIDEAV</sequence>
<evidence type="ECO:0000313" key="3">
    <source>
        <dbReference type="EMBL" id="KAJ7634879.1"/>
    </source>
</evidence>
<dbReference type="InterPro" id="IPR045339">
    <property type="entry name" value="DUF6534"/>
</dbReference>
<dbReference type="EMBL" id="JARKIF010000007">
    <property type="protein sequence ID" value="KAJ7634879.1"/>
    <property type="molecule type" value="Genomic_DNA"/>
</dbReference>
<feature type="transmembrane region" description="Helical" evidence="1">
    <location>
        <begin position="119"/>
        <end position="142"/>
    </location>
</feature>
<feature type="transmembrane region" description="Helical" evidence="1">
    <location>
        <begin position="204"/>
        <end position="227"/>
    </location>
</feature>
<keyword evidence="1" id="KW-1133">Transmembrane helix</keyword>
<feature type="transmembrane region" description="Helical" evidence="1">
    <location>
        <begin position="233"/>
        <end position="256"/>
    </location>
</feature>
<dbReference type="Proteomes" id="UP001221142">
    <property type="component" value="Unassembled WGS sequence"/>
</dbReference>
<keyword evidence="1" id="KW-0472">Membrane</keyword>
<evidence type="ECO:0000259" key="2">
    <source>
        <dbReference type="Pfam" id="PF20152"/>
    </source>
</evidence>
<gene>
    <name evidence="3" type="ORF">FB45DRAFT_910138</name>
</gene>
<keyword evidence="4" id="KW-1185">Reference proteome</keyword>
<proteinExistence type="predicted"/>
<dbReference type="Pfam" id="PF20152">
    <property type="entry name" value="DUF6534"/>
    <property type="match status" value="1"/>
</dbReference>
<feature type="transmembrane region" description="Helical" evidence="1">
    <location>
        <begin position="12"/>
        <end position="36"/>
    </location>
</feature>
<dbReference type="PANTHER" id="PTHR40465:SF1">
    <property type="entry name" value="DUF6534 DOMAIN-CONTAINING PROTEIN"/>
    <property type="match status" value="1"/>
</dbReference>
<comment type="caution">
    <text evidence="3">The sequence shown here is derived from an EMBL/GenBank/DDBJ whole genome shotgun (WGS) entry which is preliminary data.</text>
</comment>
<feature type="transmembrane region" description="Helical" evidence="1">
    <location>
        <begin position="89"/>
        <end position="107"/>
    </location>
</feature>
<evidence type="ECO:0000313" key="4">
    <source>
        <dbReference type="Proteomes" id="UP001221142"/>
    </source>
</evidence>
<feature type="domain" description="DUF6534" evidence="2">
    <location>
        <begin position="173"/>
        <end position="258"/>
    </location>
</feature>
<dbReference type="AlphaFoldDB" id="A0AAD7FNT4"/>
<keyword evidence="1" id="KW-0812">Transmembrane</keyword>
<organism evidence="3 4">
    <name type="scientific">Roridomyces roridus</name>
    <dbReference type="NCBI Taxonomy" id="1738132"/>
    <lineage>
        <taxon>Eukaryota</taxon>
        <taxon>Fungi</taxon>
        <taxon>Dikarya</taxon>
        <taxon>Basidiomycota</taxon>
        <taxon>Agaricomycotina</taxon>
        <taxon>Agaricomycetes</taxon>
        <taxon>Agaricomycetidae</taxon>
        <taxon>Agaricales</taxon>
        <taxon>Marasmiineae</taxon>
        <taxon>Mycenaceae</taxon>
        <taxon>Roridomyces</taxon>
    </lineage>
</organism>
<name>A0AAD7FNT4_9AGAR</name>
<accession>A0AAD7FNT4</accession>
<protein>
    <recommendedName>
        <fullName evidence="2">DUF6534 domain-containing protein</fullName>
    </recommendedName>
</protein>
<feature type="transmembrane region" description="Helical" evidence="1">
    <location>
        <begin position="162"/>
        <end position="183"/>
    </location>
</feature>
<feature type="transmembrane region" description="Helical" evidence="1">
    <location>
        <begin position="48"/>
        <end position="69"/>
    </location>
</feature>